<keyword evidence="2" id="KW-1185">Reference proteome</keyword>
<sequence>MKWLLILNLKKGGKRRKLIQWTPVLTLMLPGVPGPQDSLKETRPRLEQTPQLQDPYFNSVHILAQEPCLEPMQRHPALNQWN</sequence>
<comment type="caution">
    <text evidence="1">The sequence shown here is derived from an EMBL/GenBank/DDBJ whole genome shotgun (WGS) entry which is preliminary data.</text>
</comment>
<protein>
    <submittedName>
        <fullName evidence="1">Uncharacterized protein</fullName>
    </submittedName>
</protein>
<accession>A0ABN9AD07</accession>
<feature type="non-terminal residue" evidence="1">
    <location>
        <position position="82"/>
    </location>
</feature>
<reference evidence="1" key="1">
    <citation type="submission" date="2023-05" db="EMBL/GenBank/DDBJ databases">
        <authorList>
            <person name="Stuckert A."/>
        </authorList>
    </citation>
    <scope>NUCLEOTIDE SEQUENCE</scope>
</reference>
<proteinExistence type="predicted"/>
<gene>
    <name evidence="1" type="ORF">SPARVUS_LOCUS405249</name>
</gene>
<name>A0ABN9AD07_9NEOB</name>
<evidence type="ECO:0000313" key="2">
    <source>
        <dbReference type="Proteomes" id="UP001162483"/>
    </source>
</evidence>
<evidence type="ECO:0000313" key="1">
    <source>
        <dbReference type="EMBL" id="CAI9533518.1"/>
    </source>
</evidence>
<organism evidence="1 2">
    <name type="scientific">Staurois parvus</name>
    <dbReference type="NCBI Taxonomy" id="386267"/>
    <lineage>
        <taxon>Eukaryota</taxon>
        <taxon>Metazoa</taxon>
        <taxon>Chordata</taxon>
        <taxon>Craniata</taxon>
        <taxon>Vertebrata</taxon>
        <taxon>Euteleostomi</taxon>
        <taxon>Amphibia</taxon>
        <taxon>Batrachia</taxon>
        <taxon>Anura</taxon>
        <taxon>Neobatrachia</taxon>
        <taxon>Ranoidea</taxon>
        <taxon>Ranidae</taxon>
        <taxon>Staurois</taxon>
    </lineage>
</organism>
<dbReference type="EMBL" id="CATNWA010000137">
    <property type="protein sequence ID" value="CAI9533518.1"/>
    <property type="molecule type" value="Genomic_DNA"/>
</dbReference>
<dbReference type="Proteomes" id="UP001162483">
    <property type="component" value="Unassembled WGS sequence"/>
</dbReference>